<dbReference type="EMBL" id="CP036434">
    <property type="protein sequence ID" value="QDV09355.1"/>
    <property type="molecule type" value="Genomic_DNA"/>
</dbReference>
<keyword evidence="9" id="KW-0121">Carboxypeptidase</keyword>
<accession>A0A518EZ34</accession>
<protein>
    <recommendedName>
        <fullName evidence="5">Cyanophycinase</fullName>
        <ecNumber evidence="4">3.4.15.6</ecNumber>
    </recommendedName>
</protein>
<dbReference type="InterPro" id="IPR005320">
    <property type="entry name" value="Peptidase_S51"/>
</dbReference>
<evidence type="ECO:0000313" key="10">
    <source>
        <dbReference type="Proteomes" id="UP000320390"/>
    </source>
</evidence>
<evidence type="ECO:0000256" key="1">
    <source>
        <dbReference type="ARBA" id="ARBA00001092"/>
    </source>
</evidence>
<keyword evidence="6" id="KW-0645">Protease</keyword>
<dbReference type="InterPro" id="IPR011811">
    <property type="entry name" value="Peptidase_S51_cyanophycinase"/>
</dbReference>
<comment type="function">
    <text evidence="2">Exopeptidase that catalyzes the hydrolytic cleavage of multi-L-arginyl-poly-L-aspartic acid (cyanophycin; a water-insoluble reserve polymer) into aspartate-arginine dipeptides.</text>
</comment>
<dbReference type="CDD" id="cd03145">
    <property type="entry name" value="GAT1_cyanophycinase"/>
    <property type="match status" value="1"/>
</dbReference>
<evidence type="ECO:0000256" key="6">
    <source>
        <dbReference type="ARBA" id="ARBA00022670"/>
    </source>
</evidence>
<dbReference type="GO" id="GO:0008241">
    <property type="term" value="F:peptidyl-dipeptidase activity"/>
    <property type="evidence" value="ECO:0007669"/>
    <property type="project" value="UniProtKB-EC"/>
</dbReference>
<keyword evidence="10" id="KW-1185">Reference proteome</keyword>
<dbReference type="PANTHER" id="PTHR36175:SF1">
    <property type="entry name" value="CYANOPHYCINASE"/>
    <property type="match status" value="1"/>
</dbReference>
<keyword evidence="7 9" id="KW-0378">Hydrolase</keyword>
<comment type="catalytic activity">
    <reaction evidence="1">
        <text>[L-4-(L-arginin-2-N-yl)aspartate](n) + H2O = [L-4-(L-arginin-2-N-yl)aspartate](n-1) + L-4-(L-arginin-2-N-yl)aspartate</text>
        <dbReference type="Rhea" id="RHEA:12845"/>
        <dbReference type="Rhea" id="RHEA-COMP:13728"/>
        <dbReference type="Rhea" id="RHEA-COMP:13734"/>
        <dbReference type="ChEBI" id="CHEBI:15377"/>
        <dbReference type="ChEBI" id="CHEBI:137986"/>
        <dbReference type="ChEBI" id="CHEBI:137991"/>
        <dbReference type="EC" id="3.4.15.6"/>
    </reaction>
</comment>
<evidence type="ECO:0000256" key="2">
    <source>
        <dbReference type="ARBA" id="ARBA00002039"/>
    </source>
</evidence>
<sequence>MNPNRATFHSLALGVFLAIAYAFWDTSLGACPEGQPSAEGIVLAIGGGSTPRPAIREALARVRARGSENVSVVVLAWASRAENRGEPSSAMWLEEGASSSVVAPDEEAAAAKLLAEADVIWMGGGDQDRLLDELERLGLVDDLLAAHARGALIGGTSAGAAVLGSVCIAGDPEPEAYVVGGMRGRAGLGLLSHTIIDQHFRERKREGRLLTAVLDAGRAVGYGVSESTALFFEEGAVTVMGSGVVVVFDARQATVEGGSEDAGALRSGSGIRTSILSPMRDAGRER</sequence>
<dbReference type="Proteomes" id="UP000320390">
    <property type="component" value="Chromosome"/>
</dbReference>
<evidence type="ECO:0000313" key="9">
    <source>
        <dbReference type="EMBL" id="QDV09355.1"/>
    </source>
</evidence>
<dbReference type="GO" id="GO:0006508">
    <property type="term" value="P:proteolysis"/>
    <property type="evidence" value="ECO:0007669"/>
    <property type="project" value="UniProtKB-KW"/>
</dbReference>
<dbReference type="Pfam" id="PF03575">
    <property type="entry name" value="Peptidase_S51"/>
    <property type="match status" value="1"/>
</dbReference>
<evidence type="ECO:0000256" key="4">
    <source>
        <dbReference type="ARBA" id="ARBA00013115"/>
    </source>
</evidence>
<keyword evidence="8" id="KW-0720">Serine protease</keyword>
<dbReference type="SUPFAM" id="SSF52317">
    <property type="entry name" value="Class I glutamine amidotransferase-like"/>
    <property type="match status" value="1"/>
</dbReference>
<dbReference type="NCBIfam" id="TIGR02069">
    <property type="entry name" value="cyanophycinase"/>
    <property type="match status" value="1"/>
</dbReference>
<gene>
    <name evidence="9" type="primary">cphB</name>
    <name evidence="9" type="ORF">Poly30_49130</name>
</gene>
<reference evidence="9 10" key="1">
    <citation type="submission" date="2019-02" db="EMBL/GenBank/DDBJ databases">
        <title>Deep-cultivation of Planctomycetes and their phenomic and genomic characterization uncovers novel biology.</title>
        <authorList>
            <person name="Wiegand S."/>
            <person name="Jogler M."/>
            <person name="Boedeker C."/>
            <person name="Pinto D."/>
            <person name="Vollmers J."/>
            <person name="Rivas-Marin E."/>
            <person name="Kohn T."/>
            <person name="Peeters S.H."/>
            <person name="Heuer A."/>
            <person name="Rast P."/>
            <person name="Oberbeckmann S."/>
            <person name="Bunk B."/>
            <person name="Jeske O."/>
            <person name="Meyerdierks A."/>
            <person name="Storesund J.E."/>
            <person name="Kallscheuer N."/>
            <person name="Luecker S."/>
            <person name="Lage O.M."/>
            <person name="Pohl T."/>
            <person name="Merkel B.J."/>
            <person name="Hornburger P."/>
            <person name="Mueller R.-W."/>
            <person name="Bruemmer F."/>
            <person name="Labrenz M."/>
            <person name="Spormann A.M."/>
            <person name="Op den Camp H."/>
            <person name="Overmann J."/>
            <person name="Amann R."/>
            <person name="Jetten M.S.M."/>
            <person name="Mascher T."/>
            <person name="Medema M.H."/>
            <person name="Devos D.P."/>
            <person name="Kaster A.-K."/>
            <person name="Ovreas L."/>
            <person name="Rohde M."/>
            <person name="Galperin M.Y."/>
            <person name="Jogler C."/>
        </authorList>
    </citation>
    <scope>NUCLEOTIDE SEQUENCE [LARGE SCALE GENOMIC DNA]</scope>
    <source>
        <strain evidence="9 10">Poly30</strain>
    </source>
</reference>
<evidence type="ECO:0000256" key="3">
    <source>
        <dbReference type="ARBA" id="ARBA00006534"/>
    </source>
</evidence>
<dbReference type="PANTHER" id="PTHR36175">
    <property type="entry name" value="CYANOPHYCINASE"/>
    <property type="match status" value="1"/>
</dbReference>
<evidence type="ECO:0000256" key="5">
    <source>
        <dbReference type="ARBA" id="ARBA00015719"/>
    </source>
</evidence>
<comment type="similarity">
    <text evidence="3">Belongs to the peptidase S51 family.</text>
</comment>
<dbReference type="InterPro" id="IPR029062">
    <property type="entry name" value="Class_I_gatase-like"/>
</dbReference>
<dbReference type="OrthoDB" id="9799980at2"/>
<evidence type="ECO:0000256" key="7">
    <source>
        <dbReference type="ARBA" id="ARBA00022801"/>
    </source>
</evidence>
<evidence type="ECO:0000256" key="8">
    <source>
        <dbReference type="ARBA" id="ARBA00022825"/>
    </source>
</evidence>
<dbReference type="GO" id="GO:0004180">
    <property type="term" value="F:carboxypeptidase activity"/>
    <property type="evidence" value="ECO:0007669"/>
    <property type="project" value="UniProtKB-KW"/>
</dbReference>
<dbReference type="AlphaFoldDB" id="A0A518EZ34"/>
<organism evidence="9 10">
    <name type="scientific">Saltatorellus ferox</name>
    <dbReference type="NCBI Taxonomy" id="2528018"/>
    <lineage>
        <taxon>Bacteria</taxon>
        <taxon>Pseudomonadati</taxon>
        <taxon>Planctomycetota</taxon>
        <taxon>Planctomycetia</taxon>
        <taxon>Planctomycetia incertae sedis</taxon>
        <taxon>Saltatorellus</taxon>
    </lineage>
</organism>
<dbReference type="Gene3D" id="3.40.50.880">
    <property type="match status" value="1"/>
</dbReference>
<dbReference type="EC" id="3.4.15.6" evidence="4"/>
<proteinExistence type="inferred from homology"/>
<dbReference type="GO" id="GO:0008236">
    <property type="term" value="F:serine-type peptidase activity"/>
    <property type="evidence" value="ECO:0007669"/>
    <property type="project" value="UniProtKB-KW"/>
</dbReference>
<name>A0A518EZ34_9BACT</name>